<keyword evidence="1" id="KW-0889">Transcription antitermination</keyword>
<dbReference type="Proteomes" id="UP000570474">
    <property type="component" value="Unassembled WGS sequence"/>
</dbReference>
<proteinExistence type="predicted"/>
<evidence type="ECO:0000256" key="1">
    <source>
        <dbReference type="ARBA" id="ARBA00022814"/>
    </source>
</evidence>
<dbReference type="RefSeq" id="WP_168875155.1">
    <property type="nucleotide sequence ID" value="NZ_JABAIA010000005.1"/>
</dbReference>
<evidence type="ECO:0000313" key="6">
    <source>
        <dbReference type="Proteomes" id="UP000570474"/>
    </source>
</evidence>
<reference evidence="5 6" key="1">
    <citation type="submission" date="2020-04" db="EMBL/GenBank/DDBJ databases">
        <authorList>
            <person name="Yin C."/>
        </authorList>
    </citation>
    <scope>NUCLEOTIDE SEQUENCE [LARGE SCALE GENOMIC DNA]</scope>
    <source>
        <strain evidence="5 6">Ae27</strain>
    </source>
</reference>
<name>A0A847S1A1_9BACT</name>
<organism evidence="5 6">
    <name type="scientific">Chitinophaga varians</name>
    <dbReference type="NCBI Taxonomy" id="2202339"/>
    <lineage>
        <taxon>Bacteria</taxon>
        <taxon>Pseudomonadati</taxon>
        <taxon>Bacteroidota</taxon>
        <taxon>Chitinophagia</taxon>
        <taxon>Chitinophagales</taxon>
        <taxon>Chitinophagaceae</taxon>
        <taxon>Chitinophaga</taxon>
    </lineage>
</organism>
<dbReference type="InterPro" id="IPR043425">
    <property type="entry name" value="NusG-like"/>
</dbReference>
<dbReference type="PANTHER" id="PTHR30265">
    <property type="entry name" value="RHO-INTERACTING TRANSCRIPTION TERMINATION FACTOR NUSG"/>
    <property type="match status" value="1"/>
</dbReference>
<dbReference type="SMART" id="SM00738">
    <property type="entry name" value="NGN"/>
    <property type="match status" value="1"/>
</dbReference>
<dbReference type="NCBIfam" id="NF033644">
    <property type="entry name" value="antiterm_UpxY"/>
    <property type="match status" value="1"/>
</dbReference>
<keyword evidence="3" id="KW-0804">Transcription</keyword>
<gene>
    <name evidence="5" type="ORF">HGH92_33155</name>
</gene>
<evidence type="ECO:0000256" key="3">
    <source>
        <dbReference type="ARBA" id="ARBA00023163"/>
    </source>
</evidence>
<protein>
    <submittedName>
        <fullName evidence="5">UpxY family transcription antiterminator</fullName>
    </submittedName>
</protein>
<dbReference type="EMBL" id="JABAIA010000005">
    <property type="protein sequence ID" value="NLR69193.1"/>
    <property type="molecule type" value="Genomic_DNA"/>
</dbReference>
<evidence type="ECO:0000313" key="5">
    <source>
        <dbReference type="EMBL" id="NLR69193.1"/>
    </source>
</evidence>
<evidence type="ECO:0000259" key="4">
    <source>
        <dbReference type="SMART" id="SM00738"/>
    </source>
</evidence>
<dbReference type="PANTHER" id="PTHR30265:SF4">
    <property type="entry name" value="KOW MOTIF FAMILY PROTEIN, EXPRESSED"/>
    <property type="match status" value="1"/>
</dbReference>
<dbReference type="Pfam" id="PF02357">
    <property type="entry name" value="NusG"/>
    <property type="match status" value="1"/>
</dbReference>
<dbReference type="GO" id="GO:0031564">
    <property type="term" value="P:transcription antitermination"/>
    <property type="evidence" value="ECO:0007669"/>
    <property type="project" value="UniProtKB-KW"/>
</dbReference>
<evidence type="ECO:0000256" key="2">
    <source>
        <dbReference type="ARBA" id="ARBA00023015"/>
    </source>
</evidence>
<sequence length="180" mass="20795">MSKFASGWYLIYTMSQREKKVAQLLAERKIKYFLPTIKEIRLRCDRKKVIDTPLFPSYVFVNLENQEDFFTTQAVDGFCCYVRFGKQLARVDQCLIDQIDIAVCYGHNVNASAEQFLPGQKLLITYGPLSGLFCEVVKYKGTRKLVVRVGLLQRNIMMEVLPEYLDVVNDPLMLSNMEAE</sequence>
<dbReference type="InterPro" id="IPR006645">
    <property type="entry name" value="NGN-like_dom"/>
</dbReference>
<dbReference type="Gene3D" id="3.30.70.940">
    <property type="entry name" value="NusG, N-terminal domain"/>
    <property type="match status" value="1"/>
</dbReference>
<accession>A0A847S1A1</accession>
<dbReference type="GO" id="GO:0006354">
    <property type="term" value="P:DNA-templated transcription elongation"/>
    <property type="evidence" value="ECO:0007669"/>
    <property type="project" value="InterPro"/>
</dbReference>
<dbReference type="InterPro" id="IPR036735">
    <property type="entry name" value="NGN_dom_sf"/>
</dbReference>
<keyword evidence="2" id="KW-0805">Transcription regulation</keyword>
<dbReference type="CDD" id="cd09895">
    <property type="entry name" value="NGN_SP_UpxY"/>
    <property type="match status" value="1"/>
</dbReference>
<dbReference type="AlphaFoldDB" id="A0A847S1A1"/>
<keyword evidence="6" id="KW-1185">Reference proteome</keyword>
<comment type="caution">
    <text evidence="5">The sequence shown here is derived from an EMBL/GenBank/DDBJ whole genome shotgun (WGS) entry which is preliminary data.</text>
</comment>
<feature type="domain" description="NusG-like N-terminal" evidence="4">
    <location>
        <begin position="5"/>
        <end position="103"/>
    </location>
</feature>
<dbReference type="SUPFAM" id="SSF82679">
    <property type="entry name" value="N-utilization substance G protein NusG, N-terminal domain"/>
    <property type="match status" value="1"/>
</dbReference>